<gene>
    <name evidence="3" type="ORF">FJQ54_12850</name>
</gene>
<dbReference type="EMBL" id="VFSU01000029">
    <property type="protein sequence ID" value="TPE59812.1"/>
    <property type="molecule type" value="Genomic_DNA"/>
</dbReference>
<evidence type="ECO:0008006" key="5">
    <source>
        <dbReference type="Google" id="ProtNLM"/>
    </source>
</evidence>
<keyword evidence="4" id="KW-1185">Reference proteome</keyword>
<sequence>MKTLILATAALMAAPALAQTAPPPLAAPPAAAAEGRLKLRPMRIQHAPLFGNVSPEGRAILLESMKADQSDRPALKAARDRINTLVGADKLDVPALKRAMEDERKLVDAQHVKRQSALLAAFQKLSPADRKAFADDARKGRDRVEARVIRWREGNPPPGSPPPPPAE</sequence>
<dbReference type="OrthoDB" id="7596335at2"/>
<evidence type="ECO:0000256" key="1">
    <source>
        <dbReference type="SAM" id="MobiDB-lite"/>
    </source>
</evidence>
<evidence type="ECO:0000256" key="2">
    <source>
        <dbReference type="SAM" id="SignalP"/>
    </source>
</evidence>
<protein>
    <recommendedName>
        <fullName evidence="5">Periplasmic heavy metal sensor</fullName>
    </recommendedName>
</protein>
<dbReference type="Proteomes" id="UP000319897">
    <property type="component" value="Unassembled WGS sequence"/>
</dbReference>
<feature type="signal peptide" evidence="2">
    <location>
        <begin position="1"/>
        <end position="18"/>
    </location>
</feature>
<accession>A0A501XGS6</accession>
<evidence type="ECO:0000313" key="4">
    <source>
        <dbReference type="Proteomes" id="UP000319897"/>
    </source>
</evidence>
<evidence type="ECO:0000313" key="3">
    <source>
        <dbReference type="EMBL" id="TPE59812.1"/>
    </source>
</evidence>
<dbReference type="AlphaFoldDB" id="A0A501XGS6"/>
<keyword evidence="2" id="KW-0732">Signal</keyword>
<reference evidence="3 4" key="1">
    <citation type="submission" date="2019-06" db="EMBL/GenBank/DDBJ databases">
        <authorList>
            <person name="Lee I."/>
            <person name="Jang G.I."/>
            <person name="Hwang C.Y."/>
        </authorList>
    </citation>
    <scope>NUCLEOTIDE SEQUENCE [LARGE SCALE GENOMIC DNA]</scope>
    <source>
        <strain evidence="3 4">PAMC 28131</strain>
    </source>
</reference>
<feature type="region of interest" description="Disordered" evidence="1">
    <location>
        <begin position="130"/>
        <end position="167"/>
    </location>
</feature>
<name>A0A501XGS6_9SPHN</name>
<organism evidence="3 4">
    <name type="scientific">Sandaracinobacter neustonicus</name>
    <dbReference type="NCBI Taxonomy" id="1715348"/>
    <lineage>
        <taxon>Bacteria</taxon>
        <taxon>Pseudomonadati</taxon>
        <taxon>Pseudomonadota</taxon>
        <taxon>Alphaproteobacteria</taxon>
        <taxon>Sphingomonadales</taxon>
        <taxon>Sphingosinicellaceae</taxon>
        <taxon>Sandaracinobacter</taxon>
    </lineage>
</organism>
<feature type="chain" id="PRO_5021211852" description="Periplasmic heavy metal sensor" evidence="2">
    <location>
        <begin position="19"/>
        <end position="167"/>
    </location>
</feature>
<feature type="compositionally biased region" description="Basic and acidic residues" evidence="1">
    <location>
        <begin position="130"/>
        <end position="153"/>
    </location>
</feature>
<proteinExistence type="predicted"/>
<feature type="compositionally biased region" description="Pro residues" evidence="1">
    <location>
        <begin position="155"/>
        <end position="167"/>
    </location>
</feature>
<dbReference type="RefSeq" id="WP_140928821.1">
    <property type="nucleotide sequence ID" value="NZ_VFSU01000029.1"/>
</dbReference>
<comment type="caution">
    <text evidence="3">The sequence shown here is derived from an EMBL/GenBank/DDBJ whole genome shotgun (WGS) entry which is preliminary data.</text>
</comment>